<dbReference type="Pfam" id="PF00010">
    <property type="entry name" value="HLH"/>
    <property type="match status" value="1"/>
</dbReference>
<dbReference type="InterPro" id="IPR050359">
    <property type="entry name" value="bHLH_transcription_factors"/>
</dbReference>
<organism evidence="3 4">
    <name type="scientific">Dreissena polymorpha</name>
    <name type="common">Zebra mussel</name>
    <name type="synonym">Mytilus polymorpha</name>
    <dbReference type="NCBI Taxonomy" id="45954"/>
    <lineage>
        <taxon>Eukaryota</taxon>
        <taxon>Metazoa</taxon>
        <taxon>Spiralia</taxon>
        <taxon>Lophotrochozoa</taxon>
        <taxon>Mollusca</taxon>
        <taxon>Bivalvia</taxon>
        <taxon>Autobranchia</taxon>
        <taxon>Heteroconchia</taxon>
        <taxon>Euheterodonta</taxon>
        <taxon>Imparidentia</taxon>
        <taxon>Neoheterodontei</taxon>
        <taxon>Myida</taxon>
        <taxon>Dreissenoidea</taxon>
        <taxon>Dreissenidae</taxon>
        <taxon>Dreissena</taxon>
    </lineage>
</organism>
<reference evidence="3" key="1">
    <citation type="journal article" date="2019" name="bioRxiv">
        <title>The Genome of the Zebra Mussel, Dreissena polymorpha: A Resource for Invasive Species Research.</title>
        <authorList>
            <person name="McCartney M.A."/>
            <person name="Auch B."/>
            <person name="Kono T."/>
            <person name="Mallez S."/>
            <person name="Zhang Y."/>
            <person name="Obille A."/>
            <person name="Becker A."/>
            <person name="Abrahante J.E."/>
            <person name="Garbe J."/>
            <person name="Badalamenti J.P."/>
            <person name="Herman A."/>
            <person name="Mangelson H."/>
            <person name="Liachko I."/>
            <person name="Sullivan S."/>
            <person name="Sone E.D."/>
            <person name="Koren S."/>
            <person name="Silverstein K.A.T."/>
            <person name="Beckman K.B."/>
            <person name="Gohl D.M."/>
        </authorList>
    </citation>
    <scope>NUCLEOTIDE SEQUENCE</scope>
    <source>
        <strain evidence="3">Duluth1</strain>
        <tissue evidence="3">Whole animal</tissue>
    </source>
</reference>
<dbReference type="PANTHER" id="PTHR19290:SF163">
    <property type="entry name" value="BASIC HELIX-LOOP-HELIX NEURAL TRANSCRIPTION FACTOR TAP"/>
    <property type="match status" value="1"/>
</dbReference>
<dbReference type="AlphaFoldDB" id="A0A9D4LQI9"/>
<name>A0A9D4LQI9_DREPO</name>
<dbReference type="GO" id="GO:0045944">
    <property type="term" value="P:positive regulation of transcription by RNA polymerase II"/>
    <property type="evidence" value="ECO:0007669"/>
    <property type="project" value="TreeGrafter"/>
</dbReference>
<dbReference type="EMBL" id="JAIWYP010000002">
    <property type="protein sequence ID" value="KAH3863135.1"/>
    <property type="molecule type" value="Genomic_DNA"/>
</dbReference>
<gene>
    <name evidence="3" type="ORF">DPMN_026113</name>
</gene>
<dbReference type="Proteomes" id="UP000828390">
    <property type="component" value="Unassembled WGS sequence"/>
</dbReference>
<dbReference type="PANTHER" id="PTHR19290">
    <property type="entry name" value="BASIC HELIX-LOOP-HELIX PROTEIN NEUROGENIN-RELATED"/>
    <property type="match status" value="1"/>
</dbReference>
<dbReference type="CDD" id="cd11390">
    <property type="entry name" value="bHLH_TS"/>
    <property type="match status" value="1"/>
</dbReference>
<dbReference type="SMART" id="SM00353">
    <property type="entry name" value="HLH"/>
    <property type="match status" value="1"/>
</dbReference>
<dbReference type="InterPro" id="IPR036638">
    <property type="entry name" value="HLH_DNA-bd_sf"/>
</dbReference>
<evidence type="ECO:0000313" key="4">
    <source>
        <dbReference type="Proteomes" id="UP000828390"/>
    </source>
</evidence>
<feature type="domain" description="BHLH" evidence="2">
    <location>
        <begin position="151"/>
        <end position="205"/>
    </location>
</feature>
<dbReference type="GO" id="GO:0007423">
    <property type="term" value="P:sensory organ development"/>
    <property type="evidence" value="ECO:0007669"/>
    <property type="project" value="TreeGrafter"/>
</dbReference>
<evidence type="ECO:0000313" key="3">
    <source>
        <dbReference type="EMBL" id="KAH3863135.1"/>
    </source>
</evidence>
<reference evidence="3" key="2">
    <citation type="submission" date="2020-11" db="EMBL/GenBank/DDBJ databases">
        <authorList>
            <person name="McCartney M.A."/>
            <person name="Auch B."/>
            <person name="Kono T."/>
            <person name="Mallez S."/>
            <person name="Becker A."/>
            <person name="Gohl D.M."/>
            <person name="Silverstein K.A.T."/>
            <person name="Koren S."/>
            <person name="Bechman K.B."/>
            <person name="Herman A."/>
            <person name="Abrahante J.E."/>
            <person name="Garbe J."/>
        </authorList>
    </citation>
    <scope>NUCLEOTIDE SEQUENCE</scope>
    <source>
        <strain evidence="3">Duluth1</strain>
        <tissue evidence="3">Whole animal</tissue>
    </source>
</reference>
<accession>A0A9D4LQI9</accession>
<feature type="region of interest" description="Disordered" evidence="1">
    <location>
        <begin position="114"/>
        <end position="145"/>
    </location>
</feature>
<dbReference type="GO" id="GO:0070888">
    <property type="term" value="F:E-box binding"/>
    <property type="evidence" value="ECO:0007669"/>
    <property type="project" value="TreeGrafter"/>
</dbReference>
<protein>
    <recommendedName>
        <fullName evidence="2">BHLH domain-containing protein</fullName>
    </recommendedName>
</protein>
<dbReference type="GO" id="GO:0061564">
    <property type="term" value="P:axon development"/>
    <property type="evidence" value="ECO:0007669"/>
    <property type="project" value="TreeGrafter"/>
</dbReference>
<proteinExistence type="predicted"/>
<keyword evidence="4" id="KW-1185">Reference proteome</keyword>
<comment type="caution">
    <text evidence="3">The sequence shown here is derived from an EMBL/GenBank/DDBJ whole genome shotgun (WGS) entry which is preliminary data.</text>
</comment>
<feature type="compositionally biased region" description="Polar residues" evidence="1">
    <location>
        <begin position="127"/>
        <end position="142"/>
    </location>
</feature>
<feature type="compositionally biased region" description="Low complexity" evidence="1">
    <location>
        <begin position="76"/>
        <end position="88"/>
    </location>
</feature>
<dbReference type="GO" id="GO:0005634">
    <property type="term" value="C:nucleus"/>
    <property type="evidence" value="ECO:0007669"/>
    <property type="project" value="TreeGrafter"/>
</dbReference>
<feature type="region of interest" description="Disordered" evidence="1">
    <location>
        <begin position="73"/>
        <end position="92"/>
    </location>
</feature>
<dbReference type="InterPro" id="IPR011598">
    <property type="entry name" value="bHLH_dom"/>
</dbReference>
<evidence type="ECO:0000256" key="1">
    <source>
        <dbReference type="SAM" id="MobiDB-lite"/>
    </source>
</evidence>
<sequence length="243" mass="27555">MHTLTCDNASEQSDVVCKYDQVVYYPEISNSHYDHAPQMPFMQTEDAFECGTMAINGCYEQYQESSLQDITRDSDYYSSESGESSDASVQPDYYADPNIPWYSCDEQQFHVDDDDDRSMCQKRNKSRQPITETESTSTTNKAESNRKVPELVRIGATVRERTRMHMLNDAFDALRKVVPKQNAGEHHKLSKIATLRLAIQYISSLAVTLRTSGVEIQKIRGNCVGDRRGKRGKSSMKLAHGCP</sequence>
<dbReference type="GO" id="GO:0046983">
    <property type="term" value="F:protein dimerization activity"/>
    <property type="evidence" value="ECO:0007669"/>
    <property type="project" value="InterPro"/>
</dbReference>
<evidence type="ECO:0000259" key="2">
    <source>
        <dbReference type="PROSITE" id="PS50888"/>
    </source>
</evidence>
<dbReference type="PROSITE" id="PS50888">
    <property type="entry name" value="BHLH"/>
    <property type="match status" value="1"/>
</dbReference>
<dbReference type="Gene3D" id="4.10.280.10">
    <property type="entry name" value="Helix-loop-helix DNA-binding domain"/>
    <property type="match status" value="1"/>
</dbReference>
<dbReference type="SUPFAM" id="SSF47459">
    <property type="entry name" value="HLH, helix-loop-helix DNA-binding domain"/>
    <property type="match status" value="1"/>
</dbReference>
<dbReference type="GO" id="GO:0000981">
    <property type="term" value="F:DNA-binding transcription factor activity, RNA polymerase II-specific"/>
    <property type="evidence" value="ECO:0007669"/>
    <property type="project" value="TreeGrafter"/>
</dbReference>